<dbReference type="OrthoDB" id="622552at2"/>
<dbReference type="InterPro" id="IPR037107">
    <property type="entry name" value="Put_OMP_sf"/>
</dbReference>
<evidence type="ECO:0000256" key="1">
    <source>
        <dbReference type="SAM" id="SignalP"/>
    </source>
</evidence>
<dbReference type="Proteomes" id="UP000179797">
    <property type="component" value="Unassembled WGS sequence"/>
</dbReference>
<evidence type="ECO:0000313" key="2">
    <source>
        <dbReference type="EMBL" id="OHX64870.1"/>
    </source>
</evidence>
<dbReference type="RefSeq" id="WP_044228658.1">
    <property type="nucleotide sequence ID" value="NZ_JRYR02000001.1"/>
</dbReference>
<comment type="caution">
    <text evidence="2">The sequence shown here is derived from an EMBL/GenBank/DDBJ whole genome shotgun (WGS) entry which is preliminary data.</text>
</comment>
<evidence type="ECO:0000313" key="3">
    <source>
        <dbReference type="Proteomes" id="UP000179797"/>
    </source>
</evidence>
<dbReference type="InterPro" id="IPR018707">
    <property type="entry name" value="LpxR"/>
</dbReference>
<dbReference type="EMBL" id="JRYR02000001">
    <property type="protein sequence ID" value="OHX64870.1"/>
    <property type="molecule type" value="Genomic_DNA"/>
</dbReference>
<gene>
    <name evidence="2" type="ORF">NH26_00190</name>
</gene>
<reference evidence="2 3" key="1">
    <citation type="journal article" date="2012" name="Int. J. Syst. Evol. Microbiol.">
        <title>Flammeovirga pacifica sp. nov., isolated from deep-sea sediment.</title>
        <authorList>
            <person name="Xu H."/>
            <person name="Fu Y."/>
            <person name="Yang N."/>
            <person name="Ding Z."/>
            <person name="Lai Q."/>
            <person name="Zeng R."/>
        </authorList>
    </citation>
    <scope>NUCLEOTIDE SEQUENCE [LARGE SCALE GENOMIC DNA]</scope>
    <source>
        <strain evidence="3">DSM 24597 / LMG 26175 / WPAGA1</strain>
    </source>
</reference>
<name>A0A1S1YV35_FLAPC</name>
<sequence length="359" mass="41469">MRFNLVFILLAFLTCQLSAQSDSLNKPQSEYLILSSQNDFYQYWMQSDRNFTNGIHLTWASHHFNNKVMDKLLVGLKNPTQKEFSLGIGQDMHTPEDASKSEVDSTDRPYAGLLYATYKKVTSDYWRTIRIESNIYVGVQGPAAFGGQTQNFMHSLFLENKDFEGWHNQIGNGLILDADVSVHKMLPFVGKLYETNVFAKLHVGTIYNYALTGVQFKFGKFNDTYYSKEGVRQKKPPYLHEGEKMSKARKKLMKKRGLGNTFQSLLPSLNEVKQIYFFTEFHVGGLAYDGTAQGSLIQFESSPYVLTQDAIQPLILNWVYGVNFNIKRWMFRYYRVVENDSFRNKNLFGWGEISLYYGL</sequence>
<dbReference type="Pfam" id="PF09982">
    <property type="entry name" value="LpxR"/>
    <property type="match status" value="1"/>
</dbReference>
<feature type="chain" id="PRO_5010192964" description="Lipid A deacylase LpxR family protein" evidence="1">
    <location>
        <begin position="20"/>
        <end position="359"/>
    </location>
</feature>
<accession>A0A1S1YV35</accession>
<organism evidence="2 3">
    <name type="scientific">Flammeovirga pacifica</name>
    <dbReference type="NCBI Taxonomy" id="915059"/>
    <lineage>
        <taxon>Bacteria</taxon>
        <taxon>Pseudomonadati</taxon>
        <taxon>Bacteroidota</taxon>
        <taxon>Cytophagia</taxon>
        <taxon>Cytophagales</taxon>
        <taxon>Flammeovirgaceae</taxon>
        <taxon>Flammeovirga</taxon>
    </lineage>
</organism>
<feature type="signal peptide" evidence="1">
    <location>
        <begin position="1"/>
        <end position="19"/>
    </location>
</feature>
<dbReference type="Gene3D" id="2.40.128.140">
    <property type="entry name" value="Outer membrane protein"/>
    <property type="match status" value="1"/>
</dbReference>
<keyword evidence="1" id="KW-0732">Signal</keyword>
<proteinExistence type="predicted"/>
<dbReference type="AlphaFoldDB" id="A0A1S1YV35"/>
<keyword evidence="3" id="KW-1185">Reference proteome</keyword>
<protein>
    <recommendedName>
        <fullName evidence="4">Lipid A deacylase LpxR family protein</fullName>
    </recommendedName>
</protein>
<dbReference type="STRING" id="915059.NH26_00190"/>
<evidence type="ECO:0008006" key="4">
    <source>
        <dbReference type="Google" id="ProtNLM"/>
    </source>
</evidence>